<organism evidence="1 2">
    <name type="scientific">Aspergillus leporis</name>
    <dbReference type="NCBI Taxonomy" id="41062"/>
    <lineage>
        <taxon>Eukaryota</taxon>
        <taxon>Fungi</taxon>
        <taxon>Dikarya</taxon>
        <taxon>Ascomycota</taxon>
        <taxon>Pezizomycotina</taxon>
        <taxon>Eurotiomycetes</taxon>
        <taxon>Eurotiomycetidae</taxon>
        <taxon>Eurotiales</taxon>
        <taxon>Aspergillaceae</taxon>
        <taxon>Aspergillus</taxon>
        <taxon>Aspergillus subgen. Circumdati</taxon>
    </lineage>
</organism>
<dbReference type="EMBL" id="ML732159">
    <property type="protein sequence ID" value="KAB8078295.1"/>
    <property type="molecule type" value="Genomic_DNA"/>
</dbReference>
<dbReference type="Proteomes" id="UP000326565">
    <property type="component" value="Unassembled WGS sequence"/>
</dbReference>
<name>A0A5N5XDS2_9EURO</name>
<proteinExistence type="predicted"/>
<gene>
    <name evidence="1" type="ORF">BDV29DRAFT_166455</name>
</gene>
<protein>
    <submittedName>
        <fullName evidence="1">Uncharacterized protein</fullName>
    </submittedName>
</protein>
<dbReference type="AlphaFoldDB" id="A0A5N5XDS2"/>
<keyword evidence="2" id="KW-1185">Reference proteome</keyword>
<reference evidence="1 2" key="1">
    <citation type="submission" date="2019-04" db="EMBL/GenBank/DDBJ databases">
        <title>Friends and foes A comparative genomics study of 23 Aspergillus species from section Flavi.</title>
        <authorList>
            <consortium name="DOE Joint Genome Institute"/>
            <person name="Kjaerbolling I."/>
            <person name="Vesth T."/>
            <person name="Frisvad J.C."/>
            <person name="Nybo J.L."/>
            <person name="Theobald S."/>
            <person name="Kildgaard S."/>
            <person name="Isbrandt T."/>
            <person name="Kuo A."/>
            <person name="Sato A."/>
            <person name="Lyhne E.K."/>
            <person name="Kogle M.E."/>
            <person name="Wiebenga A."/>
            <person name="Kun R.S."/>
            <person name="Lubbers R.J."/>
            <person name="Makela M.R."/>
            <person name="Barry K."/>
            <person name="Chovatia M."/>
            <person name="Clum A."/>
            <person name="Daum C."/>
            <person name="Haridas S."/>
            <person name="He G."/>
            <person name="LaButti K."/>
            <person name="Lipzen A."/>
            <person name="Mondo S."/>
            <person name="Riley R."/>
            <person name="Salamov A."/>
            <person name="Simmons B.A."/>
            <person name="Magnuson J.K."/>
            <person name="Henrissat B."/>
            <person name="Mortensen U.H."/>
            <person name="Larsen T.O."/>
            <person name="Devries R.P."/>
            <person name="Grigoriev I.V."/>
            <person name="Machida M."/>
            <person name="Baker S.E."/>
            <person name="Andersen M.R."/>
        </authorList>
    </citation>
    <scope>NUCLEOTIDE SEQUENCE [LARGE SCALE GENOMIC DNA]</scope>
    <source>
        <strain evidence="1 2">CBS 151.66</strain>
    </source>
</reference>
<evidence type="ECO:0000313" key="1">
    <source>
        <dbReference type="EMBL" id="KAB8078295.1"/>
    </source>
</evidence>
<evidence type="ECO:0000313" key="2">
    <source>
        <dbReference type="Proteomes" id="UP000326565"/>
    </source>
</evidence>
<accession>A0A5N5XDS2</accession>
<sequence length="86" mass="9573">MLYSNGEKPRQYESHDERGIAWLDAFVVVHRPLEMGVLRGGADYLTTPRRGPKDSSLPTFSCLDLLCTIVRNISPLVSQSAHSSDI</sequence>
<dbReference type="OrthoDB" id="3478523at2759"/>